<organism evidence="2 3">
    <name type="scientific">Portunus trituberculatus</name>
    <name type="common">Swimming crab</name>
    <name type="synonym">Neptunus trituberculatus</name>
    <dbReference type="NCBI Taxonomy" id="210409"/>
    <lineage>
        <taxon>Eukaryota</taxon>
        <taxon>Metazoa</taxon>
        <taxon>Ecdysozoa</taxon>
        <taxon>Arthropoda</taxon>
        <taxon>Crustacea</taxon>
        <taxon>Multicrustacea</taxon>
        <taxon>Malacostraca</taxon>
        <taxon>Eumalacostraca</taxon>
        <taxon>Eucarida</taxon>
        <taxon>Decapoda</taxon>
        <taxon>Pleocyemata</taxon>
        <taxon>Brachyura</taxon>
        <taxon>Eubrachyura</taxon>
        <taxon>Portunoidea</taxon>
        <taxon>Portunidae</taxon>
        <taxon>Portuninae</taxon>
        <taxon>Portunus</taxon>
    </lineage>
</organism>
<reference evidence="2 3" key="1">
    <citation type="submission" date="2019-05" db="EMBL/GenBank/DDBJ databases">
        <title>Another draft genome of Portunus trituberculatus and its Hox gene families provides insights of decapod evolution.</title>
        <authorList>
            <person name="Jeong J.-H."/>
            <person name="Song I."/>
            <person name="Kim S."/>
            <person name="Choi T."/>
            <person name="Kim D."/>
            <person name="Ryu S."/>
            <person name="Kim W."/>
        </authorList>
    </citation>
    <scope>NUCLEOTIDE SEQUENCE [LARGE SCALE GENOMIC DNA]</scope>
    <source>
        <tissue evidence="2">Muscle</tissue>
    </source>
</reference>
<accession>A0A5B7FVV8</accession>
<feature type="region of interest" description="Disordered" evidence="1">
    <location>
        <begin position="22"/>
        <end position="58"/>
    </location>
</feature>
<evidence type="ECO:0000256" key="1">
    <source>
        <dbReference type="SAM" id="MobiDB-lite"/>
    </source>
</evidence>
<gene>
    <name evidence="2" type="ORF">E2C01_042216</name>
</gene>
<name>A0A5B7FVV8_PORTR</name>
<evidence type="ECO:0000313" key="3">
    <source>
        <dbReference type="Proteomes" id="UP000324222"/>
    </source>
</evidence>
<dbReference type="EMBL" id="VSRR010008283">
    <property type="protein sequence ID" value="MPC48444.1"/>
    <property type="molecule type" value="Genomic_DNA"/>
</dbReference>
<evidence type="ECO:0000313" key="2">
    <source>
        <dbReference type="EMBL" id="MPC48444.1"/>
    </source>
</evidence>
<protein>
    <submittedName>
        <fullName evidence="2">Uncharacterized protein</fullName>
    </submittedName>
</protein>
<sequence length="127" mass="14729">METDKIYDILLRTLENVCKESLPKKRTSATTRTQNVDEETNQPQRKNEESLLYTSKGENPETILERLAPNVGLKENNNARRGRLCIMEDFRGNIAEDEVTYLFNAAPRSVRDMRGISVDRFKHQLDK</sequence>
<comment type="caution">
    <text evidence="2">The sequence shown here is derived from an EMBL/GenBank/DDBJ whole genome shotgun (WGS) entry which is preliminary data.</text>
</comment>
<proteinExistence type="predicted"/>
<dbReference type="Proteomes" id="UP000324222">
    <property type="component" value="Unassembled WGS sequence"/>
</dbReference>
<keyword evidence="3" id="KW-1185">Reference proteome</keyword>
<dbReference type="AlphaFoldDB" id="A0A5B7FVV8"/>